<organism evidence="1 2">
    <name type="scientific">Hymenobacter jejuensis</name>
    <dbReference type="NCBI Taxonomy" id="2502781"/>
    <lineage>
        <taxon>Bacteria</taxon>
        <taxon>Pseudomonadati</taxon>
        <taxon>Bacteroidota</taxon>
        <taxon>Cytophagia</taxon>
        <taxon>Cytophagales</taxon>
        <taxon>Hymenobacteraceae</taxon>
        <taxon>Hymenobacter</taxon>
    </lineage>
</organism>
<sequence>MAHLIRQQVLHVELNGTEADGLALQKRLSALCHNWLQPEIERIFDRSAPTEEHLYIEQLEVNLGAFDLSRLEQELPAAVAEALEKAIREKVGTAGLPIGSGGREVQLKTDAQVVWEAFLHCLRTGRLPWSFRLPPGETLETALQRMLAAGVPAVYVAETEHLIHSQTARKRLAEQFSEGFLATLLELINQQTSAREQLTIAQLKASSRTDALPDDVPEPTYPETEALYVEDAGLVLLHPFLPQFFATMGVAQAQKLLQPARALFLLHYLATGAETAKEYELVLPKILCGLPVDMPVEGNVELTEIEKAEANTLLEAVVRHWGALKNTSPDGLREAFLQRAGKLSRRNDDWLLQVEQRGHDLLLESLPWNIAVSQLPWMPNLLWTDWT</sequence>
<dbReference type="AlphaFoldDB" id="A0A5B8A2H1"/>
<accession>A0A5B8A2H1</accession>
<name>A0A5B8A2H1_9BACT</name>
<keyword evidence="2" id="KW-1185">Reference proteome</keyword>
<gene>
    <name evidence="1" type="ORF">FHG12_16465</name>
</gene>
<dbReference type="Pfam" id="PF19268">
    <property type="entry name" value="CIS_TMP"/>
    <property type="match status" value="1"/>
</dbReference>
<dbReference type="InterPro" id="IPR045538">
    <property type="entry name" value="CIS_TMP"/>
</dbReference>
<reference evidence="1 2" key="1">
    <citation type="submission" date="2019-06" db="EMBL/GenBank/DDBJ databases">
        <authorList>
            <person name="Srinivasan S."/>
        </authorList>
    </citation>
    <scope>NUCLEOTIDE SEQUENCE [LARGE SCALE GENOMIC DNA]</scope>
    <source>
        <strain evidence="1 2">17J68-5</strain>
    </source>
</reference>
<dbReference type="EMBL" id="CP040896">
    <property type="protein sequence ID" value="QDA61591.1"/>
    <property type="molecule type" value="Genomic_DNA"/>
</dbReference>
<evidence type="ECO:0000313" key="2">
    <source>
        <dbReference type="Proteomes" id="UP000305398"/>
    </source>
</evidence>
<evidence type="ECO:0000313" key="1">
    <source>
        <dbReference type="EMBL" id="QDA61591.1"/>
    </source>
</evidence>
<proteinExistence type="predicted"/>
<dbReference type="RefSeq" id="WP_139516765.1">
    <property type="nucleotide sequence ID" value="NZ_CP040896.1"/>
</dbReference>
<dbReference type="Proteomes" id="UP000305398">
    <property type="component" value="Chromosome"/>
</dbReference>
<dbReference type="OrthoDB" id="1488184at2"/>
<protein>
    <submittedName>
        <fullName evidence="1">Uncharacterized protein</fullName>
    </submittedName>
</protein>
<dbReference type="KEGG" id="hyj:FHG12_16465"/>